<protein>
    <submittedName>
        <fullName evidence="1">Uncharacterized protein</fullName>
    </submittedName>
</protein>
<dbReference type="Proteomes" id="UP000287651">
    <property type="component" value="Unassembled WGS sequence"/>
</dbReference>
<dbReference type="AlphaFoldDB" id="A0A427AXF0"/>
<comment type="caution">
    <text evidence="1">The sequence shown here is derived from an EMBL/GenBank/DDBJ whole genome shotgun (WGS) entry which is preliminary data.</text>
</comment>
<evidence type="ECO:0000313" key="1">
    <source>
        <dbReference type="EMBL" id="RRT80922.1"/>
    </source>
</evidence>
<gene>
    <name evidence="1" type="ORF">B296_00009383</name>
</gene>
<accession>A0A427AXF0</accession>
<dbReference type="EMBL" id="AMZH03001030">
    <property type="protein sequence ID" value="RRT80922.1"/>
    <property type="molecule type" value="Genomic_DNA"/>
</dbReference>
<name>A0A427AXF0_ENSVE</name>
<organism evidence="1 2">
    <name type="scientific">Ensete ventricosum</name>
    <name type="common">Abyssinian banana</name>
    <name type="synonym">Musa ensete</name>
    <dbReference type="NCBI Taxonomy" id="4639"/>
    <lineage>
        <taxon>Eukaryota</taxon>
        <taxon>Viridiplantae</taxon>
        <taxon>Streptophyta</taxon>
        <taxon>Embryophyta</taxon>
        <taxon>Tracheophyta</taxon>
        <taxon>Spermatophyta</taxon>
        <taxon>Magnoliopsida</taxon>
        <taxon>Liliopsida</taxon>
        <taxon>Zingiberales</taxon>
        <taxon>Musaceae</taxon>
        <taxon>Ensete</taxon>
    </lineage>
</organism>
<proteinExistence type="predicted"/>
<evidence type="ECO:0000313" key="2">
    <source>
        <dbReference type="Proteomes" id="UP000287651"/>
    </source>
</evidence>
<sequence>MSIGVLPEACADPFDKAASGFPSGFDGYFPNKMSPPFDSIEYRVPTEDIQDVVLPFYVTQPNLSIASMAHTFEPAIACRCPSELSVIDHHPQMEVEMNRKPMSARRNGGKAQKKTNVVVDTTSGTVWTKKVVSHCSDVTWKNRKAVQREMAQPSEA</sequence>
<reference evidence="1 2" key="1">
    <citation type="journal article" date="2014" name="Agronomy (Basel)">
        <title>A Draft Genome Sequence for Ensete ventricosum, the Drought-Tolerant Tree Against Hunger.</title>
        <authorList>
            <person name="Harrison J."/>
            <person name="Moore K.A."/>
            <person name="Paszkiewicz K."/>
            <person name="Jones T."/>
            <person name="Grant M."/>
            <person name="Ambacheew D."/>
            <person name="Muzemil S."/>
            <person name="Studholme D.J."/>
        </authorList>
    </citation>
    <scope>NUCLEOTIDE SEQUENCE [LARGE SCALE GENOMIC DNA]</scope>
</reference>